<organism evidence="1 2">
    <name type="scientific">Aspergillus granulosus</name>
    <dbReference type="NCBI Taxonomy" id="176169"/>
    <lineage>
        <taxon>Eukaryota</taxon>
        <taxon>Fungi</taxon>
        <taxon>Dikarya</taxon>
        <taxon>Ascomycota</taxon>
        <taxon>Pezizomycotina</taxon>
        <taxon>Eurotiomycetes</taxon>
        <taxon>Eurotiomycetidae</taxon>
        <taxon>Eurotiales</taxon>
        <taxon>Aspergillaceae</taxon>
        <taxon>Aspergillus</taxon>
        <taxon>Aspergillus subgen. Nidulantes</taxon>
    </lineage>
</organism>
<proteinExistence type="predicted"/>
<dbReference type="EMBL" id="JBFXLT010000050">
    <property type="protein sequence ID" value="KAL2812196.1"/>
    <property type="molecule type" value="Genomic_DNA"/>
</dbReference>
<reference evidence="1 2" key="1">
    <citation type="submission" date="2024-07" db="EMBL/GenBank/DDBJ databases">
        <title>Section-level genome sequencing and comparative genomics of Aspergillus sections Usti and Cavernicolus.</title>
        <authorList>
            <consortium name="Lawrence Berkeley National Laboratory"/>
            <person name="Nybo J.L."/>
            <person name="Vesth T.C."/>
            <person name="Theobald S."/>
            <person name="Frisvad J.C."/>
            <person name="Larsen T.O."/>
            <person name="Kjaerboelling I."/>
            <person name="Rothschild-Mancinelli K."/>
            <person name="Lyhne E.K."/>
            <person name="Kogle M.E."/>
            <person name="Barry K."/>
            <person name="Clum A."/>
            <person name="Na H."/>
            <person name="Ledsgaard L."/>
            <person name="Lin J."/>
            <person name="Lipzen A."/>
            <person name="Kuo A."/>
            <person name="Riley R."/>
            <person name="Mondo S."/>
            <person name="Labutti K."/>
            <person name="Haridas S."/>
            <person name="Pangalinan J."/>
            <person name="Salamov A.A."/>
            <person name="Simmons B.A."/>
            <person name="Magnuson J.K."/>
            <person name="Chen J."/>
            <person name="Drula E."/>
            <person name="Henrissat B."/>
            <person name="Wiebenga A."/>
            <person name="Lubbers R.J."/>
            <person name="Gomes A.C."/>
            <person name="Makela M.R."/>
            <person name="Stajich J."/>
            <person name="Grigoriev I.V."/>
            <person name="Mortensen U.H."/>
            <person name="De Vries R.P."/>
            <person name="Baker S.E."/>
            <person name="Andersen M.R."/>
        </authorList>
    </citation>
    <scope>NUCLEOTIDE SEQUENCE [LARGE SCALE GENOMIC DNA]</scope>
    <source>
        <strain evidence="1 2">CBS 588.65</strain>
    </source>
</reference>
<dbReference type="Proteomes" id="UP001610334">
    <property type="component" value="Unassembled WGS sequence"/>
</dbReference>
<sequence length="133" mass="15060">MSTTQTQENKFTLIAKAMSPIGATVAIRINVEDVDFDLPTLDLGDRNESQFIFGKNILTFLLNIFDYGNDVGAYCATVASEQQWLVDRKVTLPDIILIPHMYKLYGKLHTSAILPRIDDWADRMLLKPGVREE</sequence>
<evidence type="ECO:0000313" key="2">
    <source>
        <dbReference type="Proteomes" id="UP001610334"/>
    </source>
</evidence>
<accession>A0ABR4H9Q1</accession>
<evidence type="ECO:0000313" key="1">
    <source>
        <dbReference type="EMBL" id="KAL2812196.1"/>
    </source>
</evidence>
<keyword evidence="2" id="KW-1185">Reference proteome</keyword>
<protein>
    <submittedName>
        <fullName evidence="1">Uncharacterized protein</fullName>
    </submittedName>
</protein>
<dbReference type="InterPro" id="IPR036282">
    <property type="entry name" value="Glutathione-S-Trfase_C_sf"/>
</dbReference>
<gene>
    <name evidence="1" type="ORF">BJX63DRAFT_432824</name>
</gene>
<name>A0ABR4H9Q1_9EURO</name>
<comment type="caution">
    <text evidence="1">The sequence shown here is derived from an EMBL/GenBank/DDBJ whole genome shotgun (WGS) entry which is preliminary data.</text>
</comment>
<dbReference type="SUPFAM" id="SSF47616">
    <property type="entry name" value="GST C-terminal domain-like"/>
    <property type="match status" value="1"/>
</dbReference>